<keyword evidence="2" id="KW-1185">Reference proteome</keyword>
<name>A0AA36NFH2_9DINO</name>
<reference evidence="1" key="1">
    <citation type="submission" date="2023-08" db="EMBL/GenBank/DDBJ databases">
        <authorList>
            <person name="Chen Y."/>
            <person name="Shah S."/>
            <person name="Dougan E. K."/>
            <person name="Thang M."/>
            <person name="Chan C."/>
        </authorList>
    </citation>
    <scope>NUCLEOTIDE SEQUENCE</scope>
</reference>
<evidence type="ECO:0000313" key="2">
    <source>
        <dbReference type="Proteomes" id="UP001178507"/>
    </source>
</evidence>
<dbReference type="EMBL" id="CAUJNA010003837">
    <property type="protein sequence ID" value="CAJ1410720.1"/>
    <property type="molecule type" value="Genomic_DNA"/>
</dbReference>
<comment type="caution">
    <text evidence="1">The sequence shown here is derived from an EMBL/GenBank/DDBJ whole genome shotgun (WGS) entry which is preliminary data.</text>
</comment>
<evidence type="ECO:0000313" key="1">
    <source>
        <dbReference type="EMBL" id="CAJ1410720.1"/>
    </source>
</evidence>
<organism evidence="1 2">
    <name type="scientific">Effrenium voratum</name>
    <dbReference type="NCBI Taxonomy" id="2562239"/>
    <lineage>
        <taxon>Eukaryota</taxon>
        <taxon>Sar</taxon>
        <taxon>Alveolata</taxon>
        <taxon>Dinophyceae</taxon>
        <taxon>Suessiales</taxon>
        <taxon>Symbiodiniaceae</taxon>
        <taxon>Effrenium</taxon>
    </lineage>
</organism>
<accession>A0AA36NFH2</accession>
<protein>
    <submittedName>
        <fullName evidence="1">Uncharacterized protein</fullName>
    </submittedName>
</protein>
<dbReference type="Proteomes" id="UP001178507">
    <property type="component" value="Unassembled WGS sequence"/>
</dbReference>
<gene>
    <name evidence="1" type="ORF">EVOR1521_LOCUS31490</name>
</gene>
<proteinExistence type="predicted"/>
<sequence length="109" mass="12336">MPDAALDSAVEFAVKRVMEHADFAGKFKHPVKFNGTDFVEQRLSSEQQLAEVTRSACRQMHVFLERYGGMLGAEETSAPWMDKAYIALVGWMKPDLRQLAPDSVHPQKR</sequence>
<dbReference type="AlphaFoldDB" id="A0AA36NFH2"/>